<evidence type="ECO:0000313" key="7">
    <source>
        <dbReference type="EMBL" id="RBW68888.1"/>
    </source>
</evidence>
<dbReference type="InterPro" id="IPR051533">
    <property type="entry name" value="WaaL-like"/>
</dbReference>
<evidence type="ECO:0000256" key="3">
    <source>
        <dbReference type="ARBA" id="ARBA00022989"/>
    </source>
</evidence>
<feature type="transmembrane region" description="Helical" evidence="5">
    <location>
        <begin position="263"/>
        <end position="280"/>
    </location>
</feature>
<protein>
    <recommendedName>
        <fullName evidence="6">O-antigen ligase-related domain-containing protein</fullName>
    </recommendedName>
</protein>
<feature type="transmembrane region" description="Helical" evidence="5">
    <location>
        <begin position="345"/>
        <end position="369"/>
    </location>
</feature>
<keyword evidence="8" id="KW-1185">Reference proteome</keyword>
<reference evidence="7 8" key="1">
    <citation type="submission" date="2018-07" db="EMBL/GenBank/DDBJ databases">
        <title>Lottiidibacillus patelloidae gen. nov., sp. nov., isolated from the intestinal tract of a marine limpet and the reclassification of B. taeanensis BH030017T, B. algicola KMM 3737T and B. hwajinpoensis SW-72T as genus Lottiidibacillus.</title>
        <authorList>
            <person name="Liu R."/>
            <person name="Huang Z."/>
        </authorList>
    </citation>
    <scope>NUCLEOTIDE SEQUENCE [LARGE SCALE GENOMIC DNA]</scope>
    <source>
        <strain evidence="7 8">BH030017</strain>
    </source>
</reference>
<proteinExistence type="predicted"/>
<accession>A0A366XTL8</accession>
<dbReference type="RefSeq" id="WP_113806742.1">
    <property type="nucleotide sequence ID" value="NZ_QOCW01000015.1"/>
</dbReference>
<dbReference type="AlphaFoldDB" id="A0A366XTL8"/>
<dbReference type="GO" id="GO:0016020">
    <property type="term" value="C:membrane"/>
    <property type="evidence" value="ECO:0007669"/>
    <property type="project" value="UniProtKB-SubCell"/>
</dbReference>
<gene>
    <name evidence="7" type="ORF">DS031_14215</name>
</gene>
<feature type="transmembrane region" description="Helical" evidence="5">
    <location>
        <begin position="58"/>
        <end position="77"/>
    </location>
</feature>
<dbReference type="EMBL" id="QOCW01000015">
    <property type="protein sequence ID" value="RBW68888.1"/>
    <property type="molecule type" value="Genomic_DNA"/>
</dbReference>
<comment type="caution">
    <text evidence="7">The sequence shown here is derived from an EMBL/GenBank/DDBJ whole genome shotgun (WGS) entry which is preliminary data.</text>
</comment>
<evidence type="ECO:0000259" key="6">
    <source>
        <dbReference type="Pfam" id="PF04932"/>
    </source>
</evidence>
<feature type="transmembrane region" description="Helical" evidence="5">
    <location>
        <begin position="405"/>
        <end position="423"/>
    </location>
</feature>
<evidence type="ECO:0000256" key="2">
    <source>
        <dbReference type="ARBA" id="ARBA00022692"/>
    </source>
</evidence>
<feature type="transmembrane region" description="Helical" evidence="5">
    <location>
        <begin position="138"/>
        <end position="159"/>
    </location>
</feature>
<feature type="transmembrane region" description="Helical" evidence="5">
    <location>
        <begin position="381"/>
        <end position="399"/>
    </location>
</feature>
<feature type="transmembrane region" description="Helical" evidence="5">
    <location>
        <begin position="84"/>
        <end position="102"/>
    </location>
</feature>
<dbReference type="InterPro" id="IPR007016">
    <property type="entry name" value="O-antigen_ligase-rel_domated"/>
</dbReference>
<dbReference type="PANTHER" id="PTHR37422">
    <property type="entry name" value="TEICHURONIC ACID BIOSYNTHESIS PROTEIN TUAE"/>
    <property type="match status" value="1"/>
</dbReference>
<evidence type="ECO:0000313" key="8">
    <source>
        <dbReference type="Proteomes" id="UP000253314"/>
    </source>
</evidence>
<feature type="transmembrane region" description="Helical" evidence="5">
    <location>
        <begin position="217"/>
        <end position="234"/>
    </location>
</feature>
<feature type="transmembrane region" description="Helical" evidence="5">
    <location>
        <begin position="187"/>
        <end position="205"/>
    </location>
</feature>
<keyword evidence="4 5" id="KW-0472">Membrane</keyword>
<feature type="transmembrane region" description="Helical" evidence="5">
    <location>
        <begin position="108"/>
        <end position="126"/>
    </location>
</feature>
<evidence type="ECO:0000256" key="5">
    <source>
        <dbReference type="SAM" id="Phobius"/>
    </source>
</evidence>
<comment type="subcellular location">
    <subcellularLocation>
        <location evidence="1">Membrane</location>
        <topology evidence="1">Multi-pass membrane protein</topology>
    </subcellularLocation>
</comment>
<evidence type="ECO:0000256" key="1">
    <source>
        <dbReference type="ARBA" id="ARBA00004141"/>
    </source>
</evidence>
<evidence type="ECO:0000256" key="4">
    <source>
        <dbReference type="ARBA" id="ARBA00023136"/>
    </source>
</evidence>
<dbReference type="Proteomes" id="UP000253314">
    <property type="component" value="Unassembled WGS sequence"/>
</dbReference>
<dbReference type="OrthoDB" id="2989635at2"/>
<organism evidence="7 8">
    <name type="scientific">Bacillus taeanensis</name>
    <dbReference type="NCBI Taxonomy" id="273032"/>
    <lineage>
        <taxon>Bacteria</taxon>
        <taxon>Bacillati</taxon>
        <taxon>Bacillota</taxon>
        <taxon>Bacilli</taxon>
        <taxon>Bacillales</taxon>
        <taxon>Bacillaceae</taxon>
        <taxon>Bacillus</taxon>
    </lineage>
</organism>
<feature type="transmembrane region" description="Helical" evidence="5">
    <location>
        <begin position="20"/>
        <end position="38"/>
    </location>
</feature>
<feature type="domain" description="O-antigen ligase-related" evidence="6">
    <location>
        <begin position="224"/>
        <end position="361"/>
    </location>
</feature>
<sequence length="428" mass="47924">MKEQNYLNNVISTRNNNSIILYIINLIIGVLIIGITNLPSSSAVPIFKVVDTPLGAISFTRITLLMTLLICIMYLLLVGKVPKLSSIDVSMYLLALTVIINYKDVTKLAYFFLVIIGSYFLGKIIVFFRFESYLRKSIIIGGIIQAILVIYSTYVNPIITSAGENWWYAGTNGIEGAISSVRASGTIGHPVVLAAVLMPSVLILLDDILTKKGRIILFLQVPIILTILFAIFLTYSRGTWLSLIGVFIYILYKYGVFKKLKSWVIGTVILIAFSLSPFAADISQRLALTDSGHFSFSHRQYMYGWSFQRVLEDPISFLFGHGIGGSKILLQEYPPPDALLVIDNIYLTFLVEMGVLGLGLLGFTIYKSIKVYSMQKLNGNMWVLFIILGLSLNGITFEIYNWEQIGSLFWILIGMASAKRYCLLHSKY</sequence>
<keyword evidence="2 5" id="KW-0812">Transmembrane</keyword>
<name>A0A366XTL8_9BACI</name>
<feature type="transmembrane region" description="Helical" evidence="5">
    <location>
        <begin position="240"/>
        <end position="256"/>
    </location>
</feature>
<keyword evidence="3 5" id="KW-1133">Transmembrane helix</keyword>
<dbReference type="PANTHER" id="PTHR37422:SF13">
    <property type="entry name" value="LIPOPOLYSACCHARIDE BIOSYNTHESIS PROTEIN PA4999-RELATED"/>
    <property type="match status" value="1"/>
</dbReference>
<dbReference type="Pfam" id="PF04932">
    <property type="entry name" value="Wzy_C"/>
    <property type="match status" value="1"/>
</dbReference>